<dbReference type="Pfam" id="PF11626">
    <property type="entry name" value="Rap1_C"/>
    <property type="match status" value="1"/>
</dbReference>
<evidence type="ECO:0000259" key="12">
    <source>
        <dbReference type="Pfam" id="PF08914"/>
    </source>
</evidence>
<feature type="region of interest" description="Disordered" evidence="11">
    <location>
        <begin position="221"/>
        <end position="261"/>
    </location>
</feature>
<dbReference type="GO" id="GO:0005654">
    <property type="term" value="C:nucleoplasm"/>
    <property type="evidence" value="ECO:0007669"/>
    <property type="project" value="UniProtKB-ARBA"/>
</dbReference>
<keyword evidence="4 10" id="KW-0779">Telomere</keyword>
<evidence type="ECO:0000256" key="11">
    <source>
        <dbReference type="SAM" id="MobiDB-lite"/>
    </source>
</evidence>
<evidence type="ECO:0000256" key="3">
    <source>
        <dbReference type="ARBA" id="ARBA00022454"/>
    </source>
</evidence>
<dbReference type="InterPro" id="IPR039595">
    <property type="entry name" value="TE2IP/Rap1"/>
</dbReference>
<dbReference type="InterPro" id="IPR021661">
    <property type="entry name" value="Rap1_C"/>
</dbReference>
<accession>A0A835NME9</accession>
<dbReference type="GO" id="GO:0010833">
    <property type="term" value="P:telomere maintenance via telomere lengthening"/>
    <property type="evidence" value="ECO:0007669"/>
    <property type="project" value="UniProtKB-UniRule"/>
</dbReference>
<keyword evidence="7 10" id="KW-0804">Transcription</keyword>
<evidence type="ECO:0000259" key="14">
    <source>
        <dbReference type="Pfam" id="PF16589"/>
    </source>
</evidence>
<dbReference type="CDD" id="cd11653">
    <property type="entry name" value="rap1_RCT"/>
    <property type="match status" value="1"/>
</dbReference>
<protein>
    <recommendedName>
        <fullName evidence="2 10">Telomeric repeat-binding factor 2-interacting protein 1</fullName>
        <shortName evidence="10">TERF2-interacting telomeric protein 1</shortName>
    </recommendedName>
    <alternativeName>
        <fullName evidence="9 10">Repressor/activator protein 1 homolog</fullName>
    </alternativeName>
</protein>
<dbReference type="InterPro" id="IPR001357">
    <property type="entry name" value="BRCT_dom"/>
</dbReference>
<keyword evidence="3 10" id="KW-0158">Chromosome</keyword>
<organism evidence="15">
    <name type="scientific">Lamprotornis superbus</name>
    <dbReference type="NCBI Taxonomy" id="245042"/>
    <lineage>
        <taxon>Eukaryota</taxon>
        <taxon>Metazoa</taxon>
        <taxon>Chordata</taxon>
        <taxon>Craniata</taxon>
        <taxon>Vertebrata</taxon>
        <taxon>Euteleostomi</taxon>
        <taxon>Archelosauria</taxon>
        <taxon>Archosauria</taxon>
        <taxon>Dinosauria</taxon>
        <taxon>Saurischia</taxon>
        <taxon>Theropoda</taxon>
        <taxon>Coelurosauria</taxon>
        <taxon>Aves</taxon>
        <taxon>Neognathae</taxon>
        <taxon>Neoaves</taxon>
        <taxon>Telluraves</taxon>
        <taxon>Australaves</taxon>
        <taxon>Passeriformes</taxon>
        <taxon>Sturnidae</taxon>
        <taxon>Lamprotornis</taxon>
    </lineage>
</organism>
<feature type="compositionally biased region" description="Acidic residues" evidence="11">
    <location>
        <begin position="223"/>
        <end position="232"/>
    </location>
</feature>
<dbReference type="GO" id="GO:0070187">
    <property type="term" value="C:shelterin complex"/>
    <property type="evidence" value="ECO:0007669"/>
    <property type="project" value="TreeGrafter"/>
</dbReference>
<dbReference type="InterPro" id="IPR009057">
    <property type="entry name" value="Homeodomain-like_sf"/>
</dbReference>
<dbReference type="SUPFAM" id="SSF46689">
    <property type="entry name" value="Homeodomain-like"/>
    <property type="match status" value="1"/>
</dbReference>
<evidence type="ECO:0000256" key="9">
    <source>
        <dbReference type="ARBA" id="ARBA00032471"/>
    </source>
</evidence>
<feature type="non-terminal residue" evidence="15">
    <location>
        <position position="875"/>
    </location>
</feature>
<name>A0A835NME9_9PASS</name>
<comment type="function">
    <text evidence="10">Acts both as a regulator of telomere function and as a transcription regulator. Involved in the regulation of telomere length and protection as a component of the shelterin complex (telosome). Does not bind DNA directly: recruited to telomeric double-stranded 5'-TTAGGG-3' repeats via its interaction with terf2. Independently of its function in telomeres, also acts as a transcription regulator: recruited to extratelomeric 5'-TTAGGG-3' sites via its association with terf2 or other factors, and regulates gene expression.</text>
</comment>
<dbReference type="PANTHER" id="PTHR16466:SF6">
    <property type="entry name" value="TELOMERIC REPEAT-BINDING FACTOR 2-INTERACTING PROTEIN 1"/>
    <property type="match status" value="1"/>
</dbReference>
<evidence type="ECO:0000256" key="8">
    <source>
        <dbReference type="ARBA" id="ARBA00023242"/>
    </source>
</evidence>
<comment type="subunit">
    <text evidence="10">Homodimer.</text>
</comment>
<gene>
    <name evidence="15" type="ORF">IHE44_002933</name>
</gene>
<sequence>CDSISAALHSRAAAAAIIAPLPPPPFRPCAPAHAAMAAGGAGAAMAGGQAGAARSRSLFLWDDGRPMRFYLRPGLAKLRLAPLVLAGGGRLCRVQEPGAVLLAQPGEAAPDGAVSTEYVTECVERSQRLPLEPFLLGARGRLAFTEAEDAALLRAARGQGTVRVSGCALWMELERSGLTRHSWQAMRDRYLRHLRPRLCEPPQTEDPAQIRGLFAAANREFESTESESDSSDVAELSTQDGVGRSPGETASELKTGPEDSAFPDIQLQSQERPKSTCSSSVVGQVVRTMEHFMEKFAVDLFTVTQAFLKNSGDVEATSYFLQTGQRVDGYPVWSREDDLELQKDDEHVRNKLIAKFGVENVARRIKCYQLGLISKIADDQVHEQQTCHLSQLKIPLLAWTVYTSQQHHSVAMVLFSKTLLKFKSTIAQDSSSYAHAEEQPPYSSSRAPPDLIRAKLPSHTFSAVVHTPPGSHTNNCAFMYRRSAFMLGSRTHVYLAPTYTRACPFLSSSTRTTPSLFSELRDADPYSFPHHALASQLLGALSVGLTVAGKQNTDCSEMSRSIEMSTETTFGASQSDFNQAGIQTIQIKPELFRTQFCISLWFVPTIHTFKARIQPIRQPGTSHRFAKPPQDKIGTLIRQHLHTEQTLFPEEESVRSKALGHGATVIETRAMGTDTRLQPRPRPQKHTGRLTCQDLLEYCFFLLTIQGSQLLPSWGKPIWWCPREAETVLPQAKHHAAPRLGHDGQEQGQTLGREANWPQHVPRTELTGAEQKVAREFSEAEGTRLCSPKDKEIMAFFGLGSTFMLSTMARTGLKVFFDISEALMAHLGFRPFTFPGQIPTVLVTGSGDTGFVLRQLEKQQNVARCQDKTEMVVLL</sequence>
<evidence type="ECO:0000256" key="1">
    <source>
        <dbReference type="ARBA" id="ARBA00010467"/>
    </source>
</evidence>
<dbReference type="AlphaFoldDB" id="A0A835NME9"/>
<comment type="caution">
    <text evidence="15">The sequence shown here is derived from an EMBL/GenBank/DDBJ whole genome shotgun (WGS) entry which is preliminary data.</text>
</comment>
<evidence type="ECO:0000256" key="10">
    <source>
        <dbReference type="RuleBase" id="RU367107"/>
    </source>
</evidence>
<keyword evidence="8 10" id="KW-0539">Nucleus</keyword>
<comment type="subcellular location">
    <subcellularLocation>
        <location evidence="10">Nucleus</location>
    </subcellularLocation>
    <subcellularLocation>
        <location evidence="10">Chromosome</location>
        <location evidence="10">Telomere</location>
    </subcellularLocation>
</comment>
<evidence type="ECO:0000313" key="15">
    <source>
        <dbReference type="EMBL" id="KAG0117284.1"/>
    </source>
</evidence>
<evidence type="ECO:0000256" key="2">
    <source>
        <dbReference type="ARBA" id="ARBA00017805"/>
    </source>
</evidence>
<feature type="domain" description="TRF2-interacting telomeric protein/Rap1 C-terminal" evidence="13">
    <location>
        <begin position="293"/>
        <end position="366"/>
    </location>
</feature>
<proteinExistence type="inferred from homology"/>
<dbReference type="GO" id="GO:0031848">
    <property type="term" value="P:protection from non-homologous end joining at telomere"/>
    <property type="evidence" value="ECO:0007669"/>
    <property type="project" value="TreeGrafter"/>
</dbReference>
<keyword evidence="6 10" id="KW-0010">Activator</keyword>
<evidence type="ECO:0000256" key="7">
    <source>
        <dbReference type="ARBA" id="ARBA00023163"/>
    </source>
</evidence>
<evidence type="ECO:0000256" key="6">
    <source>
        <dbReference type="ARBA" id="ARBA00023159"/>
    </source>
</evidence>
<dbReference type="GO" id="GO:0006355">
    <property type="term" value="P:regulation of DNA-templated transcription"/>
    <property type="evidence" value="ECO:0007669"/>
    <property type="project" value="UniProtKB-UniRule"/>
</dbReference>
<reference evidence="15" key="1">
    <citation type="submission" date="2020-10" db="EMBL/GenBank/DDBJ databases">
        <title>Feather gene expression reveals the developmental basis of iridescence in African starlings.</title>
        <authorList>
            <person name="Rubenstein D.R."/>
        </authorList>
    </citation>
    <scope>NUCLEOTIDE SEQUENCE</scope>
    <source>
        <strain evidence="15">SS15</strain>
        <tissue evidence="15">Liver</tissue>
    </source>
</reference>
<comment type="similarity">
    <text evidence="1 10">Belongs to the RAP1 family.</text>
</comment>
<dbReference type="FunFam" id="1.10.10.60:FF:000246">
    <property type="entry name" value="Telomeric repeat-binding factor 2-interacting protein 1"/>
    <property type="match status" value="1"/>
</dbReference>
<dbReference type="PANTHER" id="PTHR16466">
    <property type="entry name" value="TELOMERE REPEAT-BINDING FACTOR 2-INTERACTING PROTEIN 1"/>
    <property type="match status" value="1"/>
</dbReference>
<feature type="domain" description="BRCT" evidence="14">
    <location>
        <begin position="63"/>
        <end position="134"/>
    </location>
</feature>
<dbReference type="Gene3D" id="1.10.10.60">
    <property type="entry name" value="Homeodomain-like"/>
    <property type="match status" value="1"/>
</dbReference>
<keyword evidence="5 10" id="KW-0805">Transcription regulation</keyword>
<evidence type="ECO:0000256" key="4">
    <source>
        <dbReference type="ARBA" id="ARBA00022895"/>
    </source>
</evidence>
<dbReference type="Pfam" id="PF16589">
    <property type="entry name" value="BRCT_2"/>
    <property type="match status" value="1"/>
</dbReference>
<feature type="domain" description="TERF2-interacting telomeric protein 1 Myb" evidence="12">
    <location>
        <begin position="144"/>
        <end position="197"/>
    </location>
</feature>
<dbReference type="Pfam" id="PF08914">
    <property type="entry name" value="Myb_Rap1"/>
    <property type="match status" value="1"/>
</dbReference>
<dbReference type="CDD" id="cd11655">
    <property type="entry name" value="rap1_myb-like"/>
    <property type="match status" value="1"/>
</dbReference>
<evidence type="ECO:0000259" key="13">
    <source>
        <dbReference type="Pfam" id="PF11626"/>
    </source>
</evidence>
<dbReference type="EMBL" id="JADDUC010000145">
    <property type="protein sequence ID" value="KAG0117284.1"/>
    <property type="molecule type" value="Genomic_DNA"/>
</dbReference>
<evidence type="ECO:0000256" key="5">
    <source>
        <dbReference type="ARBA" id="ARBA00023015"/>
    </source>
</evidence>
<dbReference type="InterPro" id="IPR015010">
    <property type="entry name" value="TERF2IP_Myb"/>
</dbReference>
<dbReference type="OrthoDB" id="435460at2759"/>
<dbReference type="GO" id="GO:0042162">
    <property type="term" value="F:telomeric DNA binding"/>
    <property type="evidence" value="ECO:0007669"/>
    <property type="project" value="TreeGrafter"/>
</dbReference>